<dbReference type="EMBL" id="BKCJ011037151">
    <property type="protein sequence ID" value="GFC72280.1"/>
    <property type="molecule type" value="Genomic_DNA"/>
</dbReference>
<dbReference type="AlphaFoldDB" id="A0A699QM37"/>
<protein>
    <submittedName>
        <fullName evidence="1">Uncharacterized protein</fullName>
    </submittedName>
</protein>
<organism evidence="1">
    <name type="scientific">Tanacetum cinerariifolium</name>
    <name type="common">Dalmatian daisy</name>
    <name type="synonym">Chrysanthemum cinerariifolium</name>
    <dbReference type="NCBI Taxonomy" id="118510"/>
    <lineage>
        <taxon>Eukaryota</taxon>
        <taxon>Viridiplantae</taxon>
        <taxon>Streptophyta</taxon>
        <taxon>Embryophyta</taxon>
        <taxon>Tracheophyta</taxon>
        <taxon>Spermatophyta</taxon>
        <taxon>Magnoliopsida</taxon>
        <taxon>eudicotyledons</taxon>
        <taxon>Gunneridae</taxon>
        <taxon>Pentapetalae</taxon>
        <taxon>asterids</taxon>
        <taxon>campanulids</taxon>
        <taxon>Asterales</taxon>
        <taxon>Asteraceae</taxon>
        <taxon>Asteroideae</taxon>
        <taxon>Anthemideae</taxon>
        <taxon>Anthemidinae</taxon>
        <taxon>Tanacetum</taxon>
    </lineage>
</organism>
<evidence type="ECO:0000313" key="1">
    <source>
        <dbReference type="EMBL" id="GFC72280.1"/>
    </source>
</evidence>
<comment type="caution">
    <text evidence="1">The sequence shown here is derived from an EMBL/GenBank/DDBJ whole genome shotgun (WGS) entry which is preliminary data.</text>
</comment>
<proteinExistence type="predicted"/>
<reference evidence="1" key="1">
    <citation type="journal article" date="2019" name="Sci. Rep.">
        <title>Draft genome of Tanacetum cinerariifolium, the natural source of mosquito coil.</title>
        <authorList>
            <person name="Yamashiro T."/>
            <person name="Shiraishi A."/>
            <person name="Satake H."/>
            <person name="Nakayama K."/>
        </authorList>
    </citation>
    <scope>NUCLEOTIDE SEQUENCE</scope>
</reference>
<accession>A0A699QM37</accession>
<feature type="non-terminal residue" evidence="1">
    <location>
        <position position="1"/>
    </location>
</feature>
<sequence>PLAQKVPIVDYQIVVIDNKPRLQVEEESEMSLELLRFTRQKLQEYQQGESKDCQSNIDAASLRLKLFKDVAAAVDAK</sequence>
<gene>
    <name evidence="1" type="ORF">Tci_844250</name>
</gene>
<name>A0A699QM37_TANCI</name>